<dbReference type="SUPFAM" id="SSF56112">
    <property type="entry name" value="Protein kinase-like (PK-like)"/>
    <property type="match status" value="1"/>
</dbReference>
<dbReference type="InterPro" id="IPR011009">
    <property type="entry name" value="Kinase-like_dom_sf"/>
</dbReference>
<dbReference type="InterPro" id="IPR002575">
    <property type="entry name" value="Aminoglycoside_PTrfase"/>
</dbReference>
<proteinExistence type="inferred from homology"/>
<evidence type="ECO:0000256" key="1">
    <source>
        <dbReference type="ARBA" id="ARBA00010165"/>
    </source>
</evidence>
<comment type="caution">
    <text evidence="9">The sequence shown here is derived from an EMBL/GenBank/DDBJ whole genome shotgun (WGS) entry which is preliminary data.</text>
</comment>
<evidence type="ECO:0000313" key="9">
    <source>
        <dbReference type="EMBL" id="MFC6669143.1"/>
    </source>
</evidence>
<evidence type="ECO:0000256" key="5">
    <source>
        <dbReference type="ARBA" id="ARBA00022741"/>
    </source>
</evidence>
<accession>A0ABW1ZUV4</accession>
<reference evidence="10" key="1">
    <citation type="journal article" date="2019" name="Int. J. Syst. Evol. Microbiol.">
        <title>The Global Catalogue of Microorganisms (GCM) 10K type strain sequencing project: providing services to taxonomists for standard genome sequencing and annotation.</title>
        <authorList>
            <consortium name="The Broad Institute Genomics Platform"/>
            <consortium name="The Broad Institute Genome Sequencing Center for Infectious Disease"/>
            <person name="Wu L."/>
            <person name="Ma J."/>
        </authorList>
    </citation>
    <scope>NUCLEOTIDE SEQUENCE [LARGE SCALE GENOMIC DNA]</scope>
    <source>
        <strain evidence="10">NBRC 111756</strain>
    </source>
</reference>
<gene>
    <name evidence="9" type="primary">mtnK</name>
    <name evidence="9" type="ORF">ACFQDL_02720</name>
</gene>
<sequence length="426" mass="47672">MTDCKFAGDAEVIDFARRHSGQFEAGATLNVEEIGDGNINFVFRVFEPGGASVIIKQALPYVRIIGEGWPLSQDRIRIEAEALMLEADYCPDLVPKVYHFDADRSAIVMEDIGAYENLRHALVARARLPHLADQLGRFCADTLFHTSDLYLDAHRKKEMVARFINPDLCKITEDLFFWDPYCDHERNNINPLIHSEAEALWSDEPLKLEVARLKHRFLCAAEALVHGDLHSGSVFANAEGTRVIDPEFAYFGPIGFDVGSLIGNLLLNYAGQSQLPGDDAERQAYREWLLQAVATFWNTFSGRFLGHMEAHTADPSLDLPAYREALLADLLADSLGYAGTELIRRTIGLAHVLDLEAIEDAQQRAQAETLALRLGRTLILERRAFDSIEAVLERIREWVTRNASPVTRFRCASLRSAASYVSSPAL</sequence>
<dbReference type="NCBIfam" id="TIGR01767">
    <property type="entry name" value="MTRK"/>
    <property type="match status" value="1"/>
</dbReference>
<name>A0ABW1ZUV4_9GAMM</name>
<keyword evidence="5" id="KW-0547">Nucleotide-binding</keyword>
<dbReference type="PIRSF" id="PIRSF031134">
    <property type="entry name" value="MTRK"/>
    <property type="match status" value="1"/>
</dbReference>
<dbReference type="EC" id="2.7.1.100" evidence="3"/>
<protein>
    <recommendedName>
        <fullName evidence="3">S-methyl-5-thioribose kinase</fullName>
        <ecNumber evidence="3">2.7.1.100</ecNumber>
    </recommendedName>
</protein>
<keyword evidence="6 9" id="KW-0418">Kinase</keyword>
<comment type="subunit">
    <text evidence="2">Homodimer.</text>
</comment>
<evidence type="ECO:0000256" key="2">
    <source>
        <dbReference type="ARBA" id="ARBA00011738"/>
    </source>
</evidence>
<dbReference type="Proteomes" id="UP001596422">
    <property type="component" value="Unassembled WGS sequence"/>
</dbReference>
<dbReference type="PANTHER" id="PTHR34273">
    <property type="entry name" value="METHYLTHIORIBOSE KINASE"/>
    <property type="match status" value="1"/>
</dbReference>
<evidence type="ECO:0000256" key="7">
    <source>
        <dbReference type="ARBA" id="ARBA00022840"/>
    </source>
</evidence>
<comment type="similarity">
    <text evidence="1">Belongs to the methylthioribose kinase family.</text>
</comment>
<dbReference type="GO" id="GO:0046522">
    <property type="term" value="F:S-methyl-5-thioribose kinase activity"/>
    <property type="evidence" value="ECO:0007669"/>
    <property type="project" value="UniProtKB-EC"/>
</dbReference>
<evidence type="ECO:0000256" key="3">
    <source>
        <dbReference type="ARBA" id="ARBA00012128"/>
    </source>
</evidence>
<dbReference type="RefSeq" id="WP_379907722.1">
    <property type="nucleotide sequence ID" value="NZ_JBHSWE010000001.1"/>
</dbReference>
<feature type="domain" description="Aminoglycoside phosphotransferase" evidence="8">
    <location>
        <begin position="73"/>
        <end position="270"/>
    </location>
</feature>
<evidence type="ECO:0000259" key="8">
    <source>
        <dbReference type="Pfam" id="PF01636"/>
    </source>
</evidence>
<dbReference type="Pfam" id="PF01636">
    <property type="entry name" value="APH"/>
    <property type="match status" value="1"/>
</dbReference>
<dbReference type="Gene3D" id="3.90.1200.10">
    <property type="match status" value="1"/>
</dbReference>
<organism evidence="9 10">
    <name type="scientific">Marinobacterium aestuariivivens</name>
    <dbReference type="NCBI Taxonomy" id="1698799"/>
    <lineage>
        <taxon>Bacteria</taxon>
        <taxon>Pseudomonadati</taxon>
        <taxon>Pseudomonadota</taxon>
        <taxon>Gammaproteobacteria</taxon>
        <taxon>Oceanospirillales</taxon>
        <taxon>Oceanospirillaceae</taxon>
        <taxon>Marinobacterium</taxon>
    </lineage>
</organism>
<keyword evidence="7" id="KW-0067">ATP-binding</keyword>
<evidence type="ECO:0000256" key="4">
    <source>
        <dbReference type="ARBA" id="ARBA00022679"/>
    </source>
</evidence>
<dbReference type="PANTHER" id="PTHR34273:SF2">
    <property type="entry name" value="METHYLTHIORIBOSE KINASE"/>
    <property type="match status" value="1"/>
</dbReference>
<dbReference type="InterPro" id="IPR009212">
    <property type="entry name" value="Methylthioribose_kinase"/>
</dbReference>
<dbReference type="EMBL" id="JBHSWE010000001">
    <property type="protein sequence ID" value="MFC6669143.1"/>
    <property type="molecule type" value="Genomic_DNA"/>
</dbReference>
<dbReference type="Gene3D" id="3.30.200.20">
    <property type="entry name" value="Phosphorylase Kinase, domain 1"/>
    <property type="match status" value="1"/>
</dbReference>
<evidence type="ECO:0000313" key="10">
    <source>
        <dbReference type="Proteomes" id="UP001596422"/>
    </source>
</evidence>
<keyword evidence="10" id="KW-1185">Reference proteome</keyword>
<keyword evidence="4 9" id="KW-0808">Transferase</keyword>
<evidence type="ECO:0000256" key="6">
    <source>
        <dbReference type="ARBA" id="ARBA00022777"/>
    </source>
</evidence>